<sequence length="157" mass="18012">MTHTNLTINELVCIDAYAENGMKGYKIAQKIKRSPQKVYDVLNAIKSGKSVKDYYEQTQENMKRRGAKRKDLFDDDLSYVTDKVSQGWTPDVIIGRGERQLNMSSKTLYRRFIVESTLNGFNVGMLRYDETLVLPEIVSLLHSGNNVGHWGFRCINI</sequence>
<proteinExistence type="predicted"/>
<comment type="caution">
    <text evidence="1">The sequence shown here is derived from an EMBL/GenBank/DDBJ whole genome shotgun (WGS) entry which is preliminary data.</text>
</comment>
<reference evidence="1 2" key="1">
    <citation type="submission" date="2012-01" db="EMBL/GenBank/DDBJ databases">
        <title>The Genome Sequence of Dolosigranulum pigrum ATCC 51524.</title>
        <authorList>
            <consortium name="The Broad Institute Genome Sequencing Platform"/>
            <person name="Earl A."/>
            <person name="Ward D."/>
            <person name="Feldgarden M."/>
            <person name="Gevers D."/>
            <person name="Huys G."/>
            <person name="Young S.K."/>
            <person name="Zeng Q."/>
            <person name="Gargeya S."/>
            <person name="Fitzgerald M."/>
            <person name="Haas B."/>
            <person name="Abouelleil A."/>
            <person name="Alvarado L."/>
            <person name="Arachchi H.M."/>
            <person name="Berlin A."/>
            <person name="Chapman S.B."/>
            <person name="Gearin G."/>
            <person name="Goldberg J."/>
            <person name="Griggs A."/>
            <person name="Gujja S."/>
            <person name="Hansen M."/>
            <person name="Heiman D."/>
            <person name="Howarth C."/>
            <person name="Larimer J."/>
            <person name="Lui A."/>
            <person name="MacDonald P.J.P."/>
            <person name="McCowen C."/>
            <person name="Montmayeur A."/>
            <person name="Murphy C."/>
            <person name="Neiman D."/>
            <person name="Pearson M."/>
            <person name="Priest M."/>
            <person name="Roberts A."/>
            <person name="Saif S."/>
            <person name="Shea T."/>
            <person name="Sisk P."/>
            <person name="Stolte C."/>
            <person name="Sykes S."/>
            <person name="Wortman J."/>
            <person name="Nusbaum C."/>
            <person name="Birren B."/>
        </authorList>
    </citation>
    <scope>NUCLEOTIDE SEQUENCE [LARGE SCALE GENOMIC DNA]</scope>
    <source>
        <strain evidence="1 2">ATCC 51524</strain>
    </source>
</reference>
<gene>
    <name evidence="1" type="ORF">HMPREF9703_00694</name>
</gene>
<dbReference type="AlphaFoldDB" id="H3NDR3"/>
<dbReference type="Proteomes" id="UP000003599">
    <property type="component" value="Unassembled WGS sequence"/>
</dbReference>
<dbReference type="eggNOG" id="COG2826">
    <property type="taxonomic scope" value="Bacteria"/>
</dbReference>
<dbReference type="HOGENOM" id="CLU_035706_14_0_9"/>
<accession>H3NDR3</accession>
<evidence type="ECO:0008006" key="3">
    <source>
        <dbReference type="Google" id="ProtNLM"/>
    </source>
</evidence>
<name>H3NDR3_9LACT</name>
<evidence type="ECO:0000313" key="2">
    <source>
        <dbReference type="Proteomes" id="UP000003599"/>
    </source>
</evidence>
<dbReference type="EMBL" id="AGEF01000007">
    <property type="protein sequence ID" value="EHR33640.1"/>
    <property type="molecule type" value="Genomic_DNA"/>
</dbReference>
<evidence type="ECO:0000313" key="1">
    <source>
        <dbReference type="EMBL" id="EHR33640.1"/>
    </source>
</evidence>
<organism evidence="1 2">
    <name type="scientific">Dolosigranulum pigrum ATCC 51524</name>
    <dbReference type="NCBI Taxonomy" id="883103"/>
    <lineage>
        <taxon>Bacteria</taxon>
        <taxon>Bacillati</taxon>
        <taxon>Bacillota</taxon>
        <taxon>Bacilli</taxon>
        <taxon>Lactobacillales</taxon>
        <taxon>Carnobacteriaceae</taxon>
        <taxon>Dolosigranulum</taxon>
    </lineage>
</organism>
<keyword evidence="2" id="KW-1185">Reference proteome</keyword>
<protein>
    <recommendedName>
        <fullName evidence="3">Transposase IS30-like HTH domain-containing protein</fullName>
    </recommendedName>
</protein>